<feature type="chain" id="PRO_5021245500" description="Secreted protein" evidence="1">
    <location>
        <begin position="18"/>
        <end position="207"/>
    </location>
</feature>
<evidence type="ECO:0000313" key="3">
    <source>
        <dbReference type="Proteomes" id="UP000298030"/>
    </source>
</evidence>
<keyword evidence="3" id="KW-1185">Reference proteome</keyword>
<protein>
    <recommendedName>
        <fullName evidence="4">Secreted protein</fullName>
    </recommendedName>
</protein>
<dbReference type="Pfam" id="PF14273">
    <property type="entry name" value="DUF4360"/>
    <property type="match status" value="1"/>
</dbReference>
<accession>A0A4Y7THD3</accession>
<dbReference type="PANTHER" id="PTHR38847">
    <property type="match status" value="1"/>
</dbReference>
<evidence type="ECO:0000256" key="1">
    <source>
        <dbReference type="SAM" id="SignalP"/>
    </source>
</evidence>
<organism evidence="2 3">
    <name type="scientific">Coprinellus micaceus</name>
    <name type="common">Glistening ink-cap mushroom</name>
    <name type="synonym">Coprinus micaceus</name>
    <dbReference type="NCBI Taxonomy" id="71717"/>
    <lineage>
        <taxon>Eukaryota</taxon>
        <taxon>Fungi</taxon>
        <taxon>Dikarya</taxon>
        <taxon>Basidiomycota</taxon>
        <taxon>Agaricomycotina</taxon>
        <taxon>Agaricomycetes</taxon>
        <taxon>Agaricomycetidae</taxon>
        <taxon>Agaricales</taxon>
        <taxon>Agaricineae</taxon>
        <taxon>Psathyrellaceae</taxon>
        <taxon>Coprinellus</taxon>
    </lineage>
</organism>
<dbReference type="AlphaFoldDB" id="A0A4Y7THD3"/>
<dbReference type="InterPro" id="IPR025649">
    <property type="entry name" value="DUF4360"/>
</dbReference>
<reference evidence="2 3" key="1">
    <citation type="journal article" date="2019" name="Nat. Ecol. Evol.">
        <title>Megaphylogeny resolves global patterns of mushroom evolution.</title>
        <authorList>
            <person name="Varga T."/>
            <person name="Krizsan K."/>
            <person name="Foldi C."/>
            <person name="Dima B."/>
            <person name="Sanchez-Garcia M."/>
            <person name="Sanchez-Ramirez S."/>
            <person name="Szollosi G.J."/>
            <person name="Szarkandi J.G."/>
            <person name="Papp V."/>
            <person name="Albert L."/>
            <person name="Andreopoulos W."/>
            <person name="Angelini C."/>
            <person name="Antonin V."/>
            <person name="Barry K.W."/>
            <person name="Bougher N.L."/>
            <person name="Buchanan P."/>
            <person name="Buyck B."/>
            <person name="Bense V."/>
            <person name="Catcheside P."/>
            <person name="Chovatia M."/>
            <person name="Cooper J."/>
            <person name="Damon W."/>
            <person name="Desjardin D."/>
            <person name="Finy P."/>
            <person name="Geml J."/>
            <person name="Haridas S."/>
            <person name="Hughes K."/>
            <person name="Justo A."/>
            <person name="Karasinski D."/>
            <person name="Kautmanova I."/>
            <person name="Kiss B."/>
            <person name="Kocsube S."/>
            <person name="Kotiranta H."/>
            <person name="LaButti K.M."/>
            <person name="Lechner B.E."/>
            <person name="Liimatainen K."/>
            <person name="Lipzen A."/>
            <person name="Lukacs Z."/>
            <person name="Mihaltcheva S."/>
            <person name="Morgado L.N."/>
            <person name="Niskanen T."/>
            <person name="Noordeloos M.E."/>
            <person name="Ohm R.A."/>
            <person name="Ortiz-Santana B."/>
            <person name="Ovrebo C."/>
            <person name="Racz N."/>
            <person name="Riley R."/>
            <person name="Savchenko A."/>
            <person name="Shiryaev A."/>
            <person name="Soop K."/>
            <person name="Spirin V."/>
            <person name="Szebenyi C."/>
            <person name="Tomsovsky M."/>
            <person name="Tulloss R.E."/>
            <person name="Uehling J."/>
            <person name="Grigoriev I.V."/>
            <person name="Vagvolgyi C."/>
            <person name="Papp T."/>
            <person name="Martin F.M."/>
            <person name="Miettinen O."/>
            <person name="Hibbett D.S."/>
            <person name="Nagy L.G."/>
        </authorList>
    </citation>
    <scope>NUCLEOTIDE SEQUENCE [LARGE SCALE GENOMIC DNA]</scope>
    <source>
        <strain evidence="2 3">FP101781</strain>
    </source>
</reference>
<evidence type="ECO:0008006" key="4">
    <source>
        <dbReference type="Google" id="ProtNLM"/>
    </source>
</evidence>
<comment type="caution">
    <text evidence="2">The sequence shown here is derived from an EMBL/GenBank/DDBJ whole genome shotgun (WGS) entry which is preliminary data.</text>
</comment>
<keyword evidence="1" id="KW-0732">Signal</keyword>
<dbReference type="OrthoDB" id="152248at2759"/>
<proteinExistence type="predicted"/>
<evidence type="ECO:0000313" key="2">
    <source>
        <dbReference type="EMBL" id="TEB33600.1"/>
    </source>
</evidence>
<feature type="signal peptide" evidence="1">
    <location>
        <begin position="1"/>
        <end position="17"/>
    </location>
</feature>
<dbReference type="PANTHER" id="PTHR38847:SF1">
    <property type="entry name" value="PSEUDOURIDINE SYNTHASE RSUA_RLUA-LIKE DOMAIN-CONTAINING PROTEIN"/>
    <property type="match status" value="1"/>
</dbReference>
<dbReference type="Proteomes" id="UP000298030">
    <property type="component" value="Unassembled WGS sequence"/>
</dbReference>
<gene>
    <name evidence="2" type="ORF">FA13DRAFT_1730650</name>
</gene>
<name>A0A4Y7THD3_COPMI</name>
<sequence length="207" mass="21834">MWFSAFSVLSIVATALAAPSPLAPRFAPPTGFNITSVGVIGTGCPSGSAYVLISDDATALTAVFSELSAIAGPGVSISNNRRQCQLTLGVRVPKGYSFGLNSVESAGYYQLDPSVSASHSSLYYFQGQLTQGAAQNTFVGPVEGKTYISKEAYDGSGTARSPCGQDTVLNINTDVRASNSNNKNGFGYISKDFIQFRQTLNLDWRAC</sequence>
<dbReference type="EMBL" id="QPFP01000012">
    <property type="protein sequence ID" value="TEB33600.1"/>
    <property type="molecule type" value="Genomic_DNA"/>
</dbReference>
<dbReference type="STRING" id="71717.A0A4Y7THD3"/>